<dbReference type="GO" id="GO:0016212">
    <property type="term" value="F:kynurenine-oxoglutarate transaminase activity"/>
    <property type="evidence" value="ECO:0007669"/>
    <property type="project" value="TreeGrafter"/>
</dbReference>
<dbReference type="PANTHER" id="PTHR43807">
    <property type="entry name" value="FI04487P"/>
    <property type="match status" value="1"/>
</dbReference>
<dbReference type="AlphaFoldDB" id="A0A5N6Y682"/>
<keyword evidence="4" id="KW-0808">Transferase</keyword>
<dbReference type="OrthoDB" id="2414662at2759"/>
<dbReference type="Gene3D" id="3.40.640.10">
    <property type="entry name" value="Type I PLP-dependent aspartate aminotransferase-like (Major domain)"/>
    <property type="match status" value="1"/>
</dbReference>
<evidence type="ECO:0000313" key="7">
    <source>
        <dbReference type="EMBL" id="KAE8340981.1"/>
    </source>
</evidence>
<keyword evidence="5" id="KW-0663">Pyridoxal phosphate</keyword>
<accession>A0A5N6Y682</accession>
<organism evidence="7">
    <name type="scientific">Aspergillus arachidicola</name>
    <dbReference type="NCBI Taxonomy" id="656916"/>
    <lineage>
        <taxon>Eukaryota</taxon>
        <taxon>Fungi</taxon>
        <taxon>Dikarya</taxon>
        <taxon>Ascomycota</taxon>
        <taxon>Pezizomycotina</taxon>
        <taxon>Eurotiomycetes</taxon>
        <taxon>Eurotiomycetidae</taxon>
        <taxon>Eurotiales</taxon>
        <taxon>Aspergillaceae</taxon>
        <taxon>Aspergillus</taxon>
        <taxon>Aspergillus subgen. Circumdati</taxon>
    </lineage>
</organism>
<dbReference type="InterPro" id="IPR015421">
    <property type="entry name" value="PyrdxlP-dep_Trfase_major"/>
</dbReference>
<dbReference type="Gene3D" id="3.90.1150.10">
    <property type="entry name" value="Aspartate Aminotransferase, domain 1"/>
    <property type="match status" value="1"/>
</dbReference>
<comment type="similarity">
    <text evidence="2">Belongs to the class-I pyridoxal-phosphate-dependent aminotransferase family.</text>
</comment>
<evidence type="ECO:0000256" key="2">
    <source>
        <dbReference type="ARBA" id="ARBA00007441"/>
    </source>
</evidence>
<dbReference type="Proteomes" id="UP000325558">
    <property type="component" value="Unassembled WGS sequence"/>
</dbReference>
<dbReference type="InterPro" id="IPR051326">
    <property type="entry name" value="Kynurenine-oxoglutarate_AT"/>
</dbReference>
<proteinExistence type="inferred from homology"/>
<dbReference type="EMBL" id="ML737144">
    <property type="protein sequence ID" value="KAE8340981.1"/>
    <property type="molecule type" value="Genomic_DNA"/>
</dbReference>
<evidence type="ECO:0000259" key="6">
    <source>
        <dbReference type="Pfam" id="PF00155"/>
    </source>
</evidence>
<dbReference type="GO" id="GO:0005739">
    <property type="term" value="C:mitochondrion"/>
    <property type="evidence" value="ECO:0007669"/>
    <property type="project" value="TreeGrafter"/>
</dbReference>
<keyword evidence="3" id="KW-0032">Aminotransferase</keyword>
<feature type="domain" description="Aminotransferase class I/classII large" evidence="6">
    <location>
        <begin position="138"/>
        <end position="517"/>
    </location>
</feature>
<dbReference type="InterPro" id="IPR015422">
    <property type="entry name" value="PyrdxlP-dep_Trfase_small"/>
</dbReference>
<evidence type="ECO:0000256" key="5">
    <source>
        <dbReference type="ARBA" id="ARBA00022898"/>
    </source>
</evidence>
<name>A0A5N6Y682_9EURO</name>
<dbReference type="SUPFAM" id="SSF53383">
    <property type="entry name" value="PLP-dependent transferases"/>
    <property type="match status" value="1"/>
</dbReference>
<sequence>MPEDGAYAQARNLRPTPLTAASGTLSFWPIGVTHSCDCDGSLSYFLPAPFPPSIFLSPMFSGYRTSISTAIARFKTPAQQPLFLRHTSPRFLDPRARAMSATTARADPFRPAKRVAGQRQDVWSIVNEAAAASPVQPIVNMGQGFFGYNPPQFAIDAAKEALDKVECNQYSPTKGRPRLKQAIADAYSPSFGRKLNPDTEVTITTGANEGMLSAFMGFIEPGDEVIIFEPFFDQYISNIEMPGGTIRYVPLHPPKDGATRTSPASEWSIDFEELENTINPKTRMIVLNSPHNPVGKVFSRDELEKIGELCIKHNLIILSDEVYDRLYYVPFTRIATLSPKLYERTLTVGSAGKAFYATGWRVGYLIGPEHLIKYVAGAHTRICYSSVSPLQEAAAVAFEQADKAGFWDESRTEMKKKMERFCEVFDELNIPYSDPEGGYFVLANMSSVKLPESYPFPPHVASRPRDFKLCWFLIHEVGVAAIPPTEFYTDANAHIAEDYLRFAVCKNDDVLETAKERLRGLKKYIVQ</sequence>
<reference evidence="7" key="1">
    <citation type="submission" date="2019-04" db="EMBL/GenBank/DDBJ databases">
        <title>Friends and foes A comparative genomics study of 23 Aspergillus species from section Flavi.</title>
        <authorList>
            <consortium name="DOE Joint Genome Institute"/>
            <person name="Kjaerbolling I."/>
            <person name="Vesth T."/>
            <person name="Frisvad J.C."/>
            <person name="Nybo J.L."/>
            <person name="Theobald S."/>
            <person name="Kildgaard S."/>
            <person name="Isbrandt T."/>
            <person name="Kuo A."/>
            <person name="Sato A."/>
            <person name="Lyhne E.K."/>
            <person name="Kogle M.E."/>
            <person name="Wiebenga A."/>
            <person name="Kun R.S."/>
            <person name="Lubbers R.J."/>
            <person name="Makela M.R."/>
            <person name="Barry K."/>
            <person name="Chovatia M."/>
            <person name="Clum A."/>
            <person name="Daum C."/>
            <person name="Haridas S."/>
            <person name="He G."/>
            <person name="LaButti K."/>
            <person name="Lipzen A."/>
            <person name="Mondo S."/>
            <person name="Riley R."/>
            <person name="Salamov A."/>
            <person name="Simmons B.A."/>
            <person name="Magnuson J.K."/>
            <person name="Henrissat B."/>
            <person name="Mortensen U.H."/>
            <person name="Larsen T.O."/>
            <person name="Devries R.P."/>
            <person name="Grigoriev I.V."/>
            <person name="Machida M."/>
            <person name="Baker S.E."/>
            <person name="Andersen M.R."/>
        </authorList>
    </citation>
    <scope>NUCLEOTIDE SEQUENCE</scope>
    <source>
        <strain evidence="7">CBS 117612</strain>
    </source>
</reference>
<feature type="non-terminal residue" evidence="7">
    <location>
        <position position="1"/>
    </location>
</feature>
<dbReference type="PANTHER" id="PTHR43807:SF20">
    <property type="entry name" value="FI04487P"/>
    <property type="match status" value="1"/>
</dbReference>
<dbReference type="CDD" id="cd00609">
    <property type="entry name" value="AAT_like"/>
    <property type="match status" value="1"/>
</dbReference>
<evidence type="ECO:0000256" key="3">
    <source>
        <dbReference type="ARBA" id="ARBA00022576"/>
    </source>
</evidence>
<evidence type="ECO:0000256" key="4">
    <source>
        <dbReference type="ARBA" id="ARBA00022679"/>
    </source>
</evidence>
<gene>
    <name evidence="7" type="ORF">BDV24DRAFT_133306</name>
</gene>
<dbReference type="Pfam" id="PF00155">
    <property type="entry name" value="Aminotran_1_2"/>
    <property type="match status" value="1"/>
</dbReference>
<dbReference type="FunFam" id="3.40.640.10:FF:000024">
    <property type="entry name" value="Kynurenine--oxoglutarate transaminase 3"/>
    <property type="match status" value="1"/>
</dbReference>
<dbReference type="GO" id="GO:0030170">
    <property type="term" value="F:pyridoxal phosphate binding"/>
    <property type="evidence" value="ECO:0007669"/>
    <property type="project" value="InterPro"/>
</dbReference>
<dbReference type="InterPro" id="IPR004839">
    <property type="entry name" value="Aminotransferase_I/II_large"/>
</dbReference>
<protein>
    <recommendedName>
        <fullName evidence="6">Aminotransferase class I/classII large domain-containing protein</fullName>
    </recommendedName>
</protein>
<dbReference type="InterPro" id="IPR015424">
    <property type="entry name" value="PyrdxlP-dep_Trfase"/>
</dbReference>
<comment type="cofactor">
    <cofactor evidence="1">
        <name>pyridoxal 5'-phosphate</name>
        <dbReference type="ChEBI" id="CHEBI:597326"/>
    </cofactor>
</comment>
<evidence type="ECO:0000256" key="1">
    <source>
        <dbReference type="ARBA" id="ARBA00001933"/>
    </source>
</evidence>